<keyword evidence="3" id="KW-0472">Membrane</keyword>
<evidence type="ECO:0000259" key="4">
    <source>
        <dbReference type="Pfam" id="PF03816"/>
    </source>
</evidence>
<evidence type="ECO:0000256" key="2">
    <source>
        <dbReference type="SAM" id="MobiDB-lite"/>
    </source>
</evidence>
<dbReference type="NCBIfam" id="TIGR00350">
    <property type="entry name" value="lytR_cpsA_psr"/>
    <property type="match status" value="1"/>
</dbReference>
<feature type="compositionally biased region" description="Basic and acidic residues" evidence="2">
    <location>
        <begin position="20"/>
        <end position="30"/>
    </location>
</feature>
<organism evidence="5 6">
    <name type="scientific">Gordonia pseudamarae</name>
    <dbReference type="NCBI Taxonomy" id="2831662"/>
    <lineage>
        <taxon>Bacteria</taxon>
        <taxon>Bacillati</taxon>
        <taxon>Actinomycetota</taxon>
        <taxon>Actinomycetes</taxon>
        <taxon>Mycobacteriales</taxon>
        <taxon>Gordoniaceae</taxon>
        <taxon>Gordonia</taxon>
    </lineage>
</organism>
<dbReference type="PANTHER" id="PTHR33392">
    <property type="entry name" value="POLYISOPRENYL-TEICHOIC ACID--PEPTIDOGLYCAN TEICHOIC ACID TRANSFERASE TAGU"/>
    <property type="match status" value="1"/>
</dbReference>
<evidence type="ECO:0000256" key="1">
    <source>
        <dbReference type="ARBA" id="ARBA00006068"/>
    </source>
</evidence>
<dbReference type="InterPro" id="IPR050922">
    <property type="entry name" value="LytR/CpsA/Psr_CW_biosynth"/>
</dbReference>
<gene>
    <name evidence="5" type="ORF">GII31_21960</name>
</gene>
<reference evidence="5" key="1">
    <citation type="journal article" date="2021" name="Nat. Microbiol.">
        <title>Cocultivation of an ultrasmall environmental parasitic bacterium with lytic ability against bacteria associated with wastewater foams.</title>
        <authorList>
            <person name="Batinovic S."/>
            <person name="Rose J.J.A."/>
            <person name="Ratcliffe J."/>
            <person name="Seviour R.J."/>
            <person name="Petrovski S."/>
        </authorList>
    </citation>
    <scope>NUCLEOTIDE SEQUENCE</scope>
    <source>
        <strain evidence="5">CON9</strain>
    </source>
</reference>
<proteinExistence type="inferred from homology"/>
<dbReference type="Pfam" id="PF03816">
    <property type="entry name" value="LytR_cpsA_psr"/>
    <property type="match status" value="1"/>
</dbReference>
<keyword evidence="6" id="KW-1185">Reference proteome</keyword>
<evidence type="ECO:0000313" key="6">
    <source>
        <dbReference type="Proteomes" id="UP001059836"/>
    </source>
</evidence>
<dbReference type="Gene3D" id="3.40.630.190">
    <property type="entry name" value="LCP protein"/>
    <property type="match status" value="1"/>
</dbReference>
<feature type="transmembrane region" description="Helical" evidence="3">
    <location>
        <begin position="46"/>
        <end position="68"/>
    </location>
</feature>
<feature type="domain" description="Cell envelope-related transcriptional attenuator" evidence="4">
    <location>
        <begin position="121"/>
        <end position="263"/>
    </location>
</feature>
<evidence type="ECO:0000313" key="5">
    <source>
        <dbReference type="EMBL" id="QHN37759.1"/>
    </source>
</evidence>
<name>A0ABX6IPJ6_9ACTN</name>
<protein>
    <submittedName>
        <fullName evidence="5">LytR family transcriptional regulator</fullName>
    </submittedName>
</protein>
<feature type="region of interest" description="Disordered" evidence="2">
    <location>
        <begin position="1"/>
        <end position="39"/>
    </location>
</feature>
<keyword evidence="3" id="KW-0812">Transmembrane</keyword>
<dbReference type="InterPro" id="IPR004474">
    <property type="entry name" value="LytR_CpsA_psr"/>
</dbReference>
<dbReference type="PANTHER" id="PTHR33392:SF6">
    <property type="entry name" value="POLYISOPRENYL-TEICHOIC ACID--PEPTIDOGLYCAN TEICHOIC ACID TRANSFERASE TAGU"/>
    <property type="match status" value="1"/>
</dbReference>
<sequence>MPPQQHPQHLAPPVGAPAHADPRHAADRRRFPANPFRRSPGRKLRLGRIALVVVIALVVGTIGGVFYFDNKLHRVDALASYAGRPGPTPGTTWLIVGTDSRADLSQADKDRLATGDGDGSRTDTIMLVHKPPSGSPMIISIPRDLYVEIPGNGQHKINAAFNFGGPKLLARTVEQLTGLRLDHYGEVGFGGFADLVDAVGDVNICIDQSLNDPKAGLRLKKGCHDLNGTQALGLVRTRAFPNADLERVVNQRKFLSALMSKATSPGVVLNPFRLVPFVNGAVDSLTVDKNDHIWNLVGLAVALRGDPTTTTTPNAGSQYTGDGDSLMVGSNTEEFFGYLRAGKPIPDSLIENNGGAIE</sequence>
<comment type="similarity">
    <text evidence="1">Belongs to the LytR/CpsA/Psr (LCP) family.</text>
</comment>
<dbReference type="Proteomes" id="UP001059836">
    <property type="component" value="Chromosome"/>
</dbReference>
<dbReference type="EMBL" id="CP045809">
    <property type="protein sequence ID" value="QHN37759.1"/>
    <property type="molecule type" value="Genomic_DNA"/>
</dbReference>
<accession>A0ABX6IPJ6</accession>
<keyword evidence="3" id="KW-1133">Transmembrane helix</keyword>
<evidence type="ECO:0000256" key="3">
    <source>
        <dbReference type="SAM" id="Phobius"/>
    </source>
</evidence>